<dbReference type="Pfam" id="PF03977">
    <property type="entry name" value="OAD_beta"/>
    <property type="match status" value="1"/>
</dbReference>
<evidence type="ECO:0000256" key="3">
    <source>
        <dbReference type="ARBA" id="ARBA00022692"/>
    </source>
</evidence>
<dbReference type="PIRSF" id="PIRSF015658">
    <property type="entry name" value="MmdB_OadB"/>
    <property type="match status" value="1"/>
</dbReference>
<feature type="transmembrane region" description="Helical" evidence="8">
    <location>
        <begin position="20"/>
        <end position="40"/>
    </location>
</feature>
<reference evidence="9 10" key="1">
    <citation type="submission" date="2019-08" db="EMBL/GenBank/DDBJ databases">
        <title>In-depth cultivation of the pig gut microbiome towards novel bacterial diversity and tailored functional studies.</title>
        <authorList>
            <person name="Wylensek D."/>
            <person name="Hitch T.C.A."/>
            <person name="Clavel T."/>
        </authorList>
    </citation>
    <scope>NUCLEOTIDE SEQUENCE [LARGE SCALE GENOMIC DNA]</scope>
    <source>
        <strain evidence="9 10">Oil+RF-744-WCA-WT-11</strain>
    </source>
</reference>
<evidence type="ECO:0000256" key="7">
    <source>
        <dbReference type="PIRNR" id="PIRNR015658"/>
    </source>
</evidence>
<feature type="transmembrane region" description="Helical" evidence="8">
    <location>
        <begin position="169"/>
        <end position="187"/>
    </location>
</feature>
<keyword evidence="5 8" id="KW-1133">Transmembrane helix</keyword>
<evidence type="ECO:0000256" key="8">
    <source>
        <dbReference type="SAM" id="Phobius"/>
    </source>
</evidence>
<keyword evidence="7" id="KW-0813">Transport</keyword>
<dbReference type="AlphaFoldDB" id="A0A6L5X5F8"/>
<feature type="transmembrane region" description="Helical" evidence="8">
    <location>
        <begin position="115"/>
        <end position="138"/>
    </location>
</feature>
<evidence type="ECO:0000313" key="9">
    <source>
        <dbReference type="EMBL" id="MSS13562.1"/>
    </source>
</evidence>
<dbReference type="InterPro" id="IPR005661">
    <property type="entry name" value="OadB_MmdB"/>
</dbReference>
<evidence type="ECO:0000256" key="6">
    <source>
        <dbReference type="ARBA" id="ARBA00023136"/>
    </source>
</evidence>
<dbReference type="GO" id="GO:0005886">
    <property type="term" value="C:plasma membrane"/>
    <property type="evidence" value="ECO:0007669"/>
    <property type="project" value="UniProtKB-SubCell"/>
</dbReference>
<keyword evidence="7" id="KW-0406">Ion transport</keyword>
<feature type="transmembrane region" description="Helical" evidence="8">
    <location>
        <begin position="47"/>
        <end position="67"/>
    </location>
</feature>
<evidence type="ECO:0000256" key="1">
    <source>
        <dbReference type="ARBA" id="ARBA00004651"/>
    </source>
</evidence>
<dbReference type="Proteomes" id="UP000481852">
    <property type="component" value="Unassembled WGS sequence"/>
</dbReference>
<keyword evidence="7" id="KW-0915">Sodium</keyword>
<protein>
    <submittedName>
        <fullName evidence="9">Sodium ion-translocating decarboxylase subunit beta</fullName>
    </submittedName>
</protein>
<sequence>MHVEVEGMSEIAALFSNVGNITLPEVVMWIIGGVLIYLGIRKKMEPSLLVPMGFGAILVNLPMSAAVTQKVAGVIEEGPLDILFNAGIGNELFLLLLFIGIGAMIDFTPLLESPVLMLFGAAAQFGIFMTLSLATLFGFSLQDAASVGIIGAADGPTSIFVANYFQSKYVGAIIVAAYSYMALVPIIQPPVIRLLTTKKERMIHMDYSPKAVSKKAKILFPILITAVAGIVAPKSAPLIGFLMFGNLIRECGVLDSLSETAQHSLANLITLILGLTVASKMRAEDFLNVQTLFILLLGLIAFIFDTAGGVLFAKLINLFRKKKINPMIGACGISAFPMSGRVVTQMALKEDPSNVLIMQATGVNVSGQIASVIAGGLILSLVPKL</sequence>
<accession>A0A6L5X5F8</accession>
<feature type="transmembrane region" description="Helical" evidence="8">
    <location>
        <begin position="82"/>
        <end position="103"/>
    </location>
</feature>
<evidence type="ECO:0000256" key="2">
    <source>
        <dbReference type="ARBA" id="ARBA00022475"/>
    </source>
</evidence>
<comment type="subcellular location">
    <subcellularLocation>
        <location evidence="1">Cell membrane</location>
        <topology evidence="1">Multi-pass membrane protein</topology>
    </subcellularLocation>
</comment>
<keyword evidence="2 7" id="KW-1003">Cell membrane</keyword>
<gene>
    <name evidence="9" type="ORF">FYJ35_00595</name>
</gene>
<feature type="transmembrane region" description="Helical" evidence="8">
    <location>
        <begin position="289"/>
        <end position="312"/>
    </location>
</feature>
<evidence type="ECO:0000256" key="4">
    <source>
        <dbReference type="ARBA" id="ARBA00022967"/>
    </source>
</evidence>
<dbReference type="EMBL" id="VULZ01000001">
    <property type="protein sequence ID" value="MSS13562.1"/>
    <property type="molecule type" value="Genomic_DNA"/>
</dbReference>
<evidence type="ECO:0000313" key="10">
    <source>
        <dbReference type="Proteomes" id="UP000481852"/>
    </source>
</evidence>
<comment type="caution">
    <text evidence="9">The sequence shown here is derived from an EMBL/GenBank/DDBJ whole genome shotgun (WGS) entry which is preliminary data.</text>
</comment>
<name>A0A6L5X5F8_9FIRM</name>
<dbReference type="GO" id="GO:0006814">
    <property type="term" value="P:sodium ion transport"/>
    <property type="evidence" value="ECO:0007669"/>
    <property type="project" value="UniProtKB-UniRule"/>
</dbReference>
<keyword evidence="4" id="KW-1278">Translocase</keyword>
<keyword evidence="10" id="KW-1185">Reference proteome</keyword>
<dbReference type="PANTHER" id="PTHR35806">
    <property type="entry name" value="OXALOACETATE DECARBOXYLASE BETA CHAIN 2"/>
    <property type="match status" value="1"/>
</dbReference>
<feature type="transmembrane region" description="Helical" evidence="8">
    <location>
        <begin position="218"/>
        <end position="244"/>
    </location>
</feature>
<keyword evidence="7" id="KW-0739">Sodium transport</keyword>
<evidence type="ECO:0000256" key="5">
    <source>
        <dbReference type="ARBA" id="ARBA00022989"/>
    </source>
</evidence>
<organism evidence="9 10">
    <name type="scientific">Porcincola intestinalis</name>
    <dbReference type="NCBI Taxonomy" id="2606632"/>
    <lineage>
        <taxon>Bacteria</taxon>
        <taxon>Bacillati</taxon>
        <taxon>Bacillota</taxon>
        <taxon>Clostridia</taxon>
        <taxon>Lachnospirales</taxon>
        <taxon>Lachnospiraceae</taxon>
        <taxon>Porcincola</taxon>
    </lineage>
</organism>
<proteinExistence type="predicted"/>
<dbReference type="GO" id="GO:0016829">
    <property type="term" value="F:lyase activity"/>
    <property type="evidence" value="ECO:0007669"/>
    <property type="project" value="InterPro"/>
</dbReference>
<dbReference type="PANTHER" id="PTHR35806:SF1">
    <property type="entry name" value="OXALOACETATE DECARBOXYLASE BETA CHAIN 2"/>
    <property type="match status" value="1"/>
</dbReference>
<keyword evidence="6 7" id="KW-0472">Membrane</keyword>
<keyword evidence="3 8" id="KW-0812">Transmembrane</keyword>
<dbReference type="NCBIfam" id="TIGR01109">
    <property type="entry name" value="Na_pump_decarbB"/>
    <property type="match status" value="1"/>
</dbReference>